<evidence type="ECO:0000256" key="1">
    <source>
        <dbReference type="SAM" id="MobiDB-lite"/>
    </source>
</evidence>
<dbReference type="Proteomes" id="UP000248039">
    <property type="component" value="Unassembled WGS sequence"/>
</dbReference>
<proteinExistence type="predicted"/>
<name>A0A2V4NVQ2_9ACTN</name>
<reference evidence="2 3" key="1">
    <citation type="submission" date="2018-03" db="EMBL/GenBank/DDBJ databases">
        <title>Bioinformatic expansion and discovery of thiopeptide antibiotics.</title>
        <authorList>
            <person name="Schwalen C.J."/>
            <person name="Hudson G.A."/>
            <person name="Mitchell D.A."/>
        </authorList>
    </citation>
    <scope>NUCLEOTIDE SEQUENCE [LARGE SCALE GENOMIC DNA]</scope>
    <source>
        <strain evidence="2 3">ATCC 21389</strain>
    </source>
</reference>
<dbReference type="RefSeq" id="WP_110665142.1">
    <property type="nucleotide sequence ID" value="NZ_PYBW01000010.1"/>
</dbReference>
<evidence type="ECO:0000313" key="2">
    <source>
        <dbReference type="EMBL" id="PYC87935.1"/>
    </source>
</evidence>
<dbReference type="EMBL" id="PYBW01000010">
    <property type="protein sequence ID" value="PYC87935.1"/>
    <property type="molecule type" value="Genomic_DNA"/>
</dbReference>
<protein>
    <submittedName>
        <fullName evidence="2">Uncharacterized protein</fullName>
    </submittedName>
</protein>
<comment type="caution">
    <text evidence="2">The sequence shown here is derived from an EMBL/GenBank/DDBJ whole genome shotgun (WGS) entry which is preliminary data.</text>
</comment>
<evidence type="ECO:0000313" key="3">
    <source>
        <dbReference type="Proteomes" id="UP000248039"/>
    </source>
</evidence>
<accession>A0A2V4NVQ2</accession>
<keyword evidence="3" id="KW-1185">Reference proteome</keyword>
<organism evidence="2 3">
    <name type="scientific">Streptomyces tateyamensis</name>
    <dbReference type="NCBI Taxonomy" id="565073"/>
    <lineage>
        <taxon>Bacteria</taxon>
        <taxon>Bacillati</taxon>
        <taxon>Actinomycetota</taxon>
        <taxon>Actinomycetes</taxon>
        <taxon>Kitasatosporales</taxon>
        <taxon>Streptomycetaceae</taxon>
        <taxon>Streptomyces</taxon>
    </lineage>
</organism>
<feature type="region of interest" description="Disordered" evidence="1">
    <location>
        <begin position="1"/>
        <end position="28"/>
    </location>
</feature>
<gene>
    <name evidence="2" type="ORF">C7C46_02565</name>
</gene>
<dbReference type="OrthoDB" id="4313280at2"/>
<dbReference type="AlphaFoldDB" id="A0A2V4NVQ2"/>
<sequence length="61" mass="6603">MSETDDYWQGDFTLRQEEDPPGAAEPLPVERLGASGITVGGRELAVLLGPVYRVLTEDVDA</sequence>